<evidence type="ECO:0000256" key="1">
    <source>
        <dbReference type="SAM" id="Phobius"/>
    </source>
</evidence>
<feature type="transmembrane region" description="Helical" evidence="1">
    <location>
        <begin position="6"/>
        <end position="23"/>
    </location>
</feature>
<dbReference type="Gene3D" id="2.40.128.690">
    <property type="entry name" value="YycH protein, domain 3-like"/>
    <property type="match status" value="1"/>
</dbReference>
<evidence type="ECO:0000313" key="3">
    <source>
        <dbReference type="EMBL" id="MFE8697671.1"/>
    </source>
</evidence>
<name>A0ABW6K0K5_9BACI</name>
<reference evidence="3 4" key="1">
    <citation type="submission" date="2024-08" db="EMBL/GenBank/DDBJ databases">
        <title>Two novel Cytobacillus novel species.</title>
        <authorList>
            <person name="Liu G."/>
        </authorList>
    </citation>
    <scope>NUCLEOTIDE SEQUENCE [LARGE SCALE GENOMIC DNA]</scope>
    <source>
        <strain evidence="3 4">FJAT-53684</strain>
    </source>
</reference>
<accession>A0ABW6K0K5</accession>
<dbReference type="RefSeq" id="WP_389221304.1">
    <property type="nucleotide sequence ID" value="NZ_JBIACJ010000008.1"/>
</dbReference>
<organism evidence="3 4">
    <name type="scientific">Cytobacillus mangrovibacter</name>
    <dbReference type="NCBI Taxonomy" id="3299024"/>
    <lineage>
        <taxon>Bacteria</taxon>
        <taxon>Bacillati</taxon>
        <taxon>Bacillota</taxon>
        <taxon>Bacilli</taxon>
        <taxon>Bacillales</taxon>
        <taxon>Bacillaceae</taxon>
        <taxon>Cytobacillus</taxon>
    </lineage>
</organism>
<dbReference type="Pfam" id="PF09648">
    <property type="entry name" value="YycI"/>
    <property type="match status" value="1"/>
</dbReference>
<feature type="domain" description="Regulatory protein YycH-like" evidence="2">
    <location>
        <begin position="38"/>
        <end position="251"/>
    </location>
</feature>
<dbReference type="InterPro" id="IPR018604">
    <property type="entry name" value="YycI-like"/>
</dbReference>
<proteinExistence type="predicted"/>
<dbReference type="EMBL" id="JBIACJ010000008">
    <property type="protein sequence ID" value="MFE8697671.1"/>
    <property type="molecule type" value="Genomic_DNA"/>
</dbReference>
<comment type="caution">
    <text evidence="3">The sequence shown here is derived from an EMBL/GenBank/DDBJ whole genome shotgun (WGS) entry which is preliminary data.</text>
</comment>
<keyword evidence="1" id="KW-1133">Transmembrane helix</keyword>
<evidence type="ECO:0000259" key="2">
    <source>
        <dbReference type="Pfam" id="PF09648"/>
    </source>
</evidence>
<sequence>MDWSKIKTIFILTFLVLDIYLMYEFFKLKSLSQYEFLTETSFEKRLKADEIEYVELPKVYQKDMYLSAKPKNFNNEGLEELANTKLKGQDVEVKDGTILESVLDKPYELSDKIDSTEVNSFIKSHVLYGDQYRFWKKKGNMIIYYQQFRDKVFYKNISGELTIFLNDENDIVTYQQTLLENIEELSEEEKIIQPLKAIETLYENGSLKPKSKITKVEPGYVTFVHTGTSQVLTPAWRFVINDEENLFVHAFEGQIMQLNKEEKKIVE</sequence>
<gene>
    <name evidence="3" type="ORF">ACFYKT_15135</name>
</gene>
<keyword evidence="4" id="KW-1185">Reference proteome</keyword>
<protein>
    <submittedName>
        <fullName evidence="3">Two-component system regulatory protein YycI</fullName>
    </submittedName>
</protein>
<keyword evidence="1" id="KW-0812">Transmembrane</keyword>
<keyword evidence="1" id="KW-0472">Membrane</keyword>
<dbReference type="Proteomes" id="UP001601058">
    <property type="component" value="Unassembled WGS sequence"/>
</dbReference>
<evidence type="ECO:0000313" key="4">
    <source>
        <dbReference type="Proteomes" id="UP001601058"/>
    </source>
</evidence>